<keyword evidence="5 7" id="KW-0807">Transducer</keyword>
<keyword evidence="3 8" id="KW-1133">Transmembrane helix</keyword>
<evidence type="ECO:0000256" key="4">
    <source>
        <dbReference type="ARBA" id="ARBA00023136"/>
    </source>
</evidence>
<evidence type="ECO:0000313" key="12">
    <source>
        <dbReference type="Proteomes" id="UP000778523"/>
    </source>
</evidence>
<evidence type="ECO:0000256" key="1">
    <source>
        <dbReference type="ARBA" id="ARBA00004141"/>
    </source>
</evidence>
<comment type="caution">
    <text evidence="11">The sequence shown here is derived from an EMBL/GenBank/DDBJ whole genome shotgun (WGS) entry which is preliminary data.</text>
</comment>
<sequence>MNPSAAQNSEQQALQAFRARADGLLAGVLGLLLLVCLGLAVANGSWLPALLLGVPALVVPLALIRLEPGGLIARLAVAAAFMIFSGLMIHQARGMIEAHFGIFVLLAFLVLYCDWKPPVFAAGLIAVHHVLFSWLQAGGLGVYVFPQPGTVGLVVLHAVYVVVETVVLCFVALRLRAMVLDAAEVSRFALEVSAGRLDYRFDAARREASPVIQAVATMQDQLRESLQRVSQGSGRLAALVTRLNASVQAIAGDAAEQGQATQSMATAMQEMNASISMITGEAAEARRLAAASQTAAAEGGQVVQNSVSEMGAIAGVISQAAERVEELGEKSERAAQVVNIIKEIADQTNLLALNAAIEAARAGETGRGFAVVADEVRKLAERTTKATNEINQMMDDMRAAKQSVLDTIEQAVGKVEAGVAHAGEAGSRMAQINTQTSSVGEVVEAISGALSEQSTVTGEIASHVDRVSCRADSATAATRDIAQEAGEVQEVAHDLRDSLARFKL</sequence>
<comment type="similarity">
    <text evidence="6">Belongs to the methyl-accepting chemotaxis (MCP) protein family.</text>
</comment>
<feature type="domain" description="HAMP" evidence="10">
    <location>
        <begin position="176"/>
        <end position="227"/>
    </location>
</feature>
<evidence type="ECO:0000256" key="2">
    <source>
        <dbReference type="ARBA" id="ARBA00022692"/>
    </source>
</evidence>
<proteinExistence type="inferred from homology"/>
<evidence type="ECO:0000256" key="6">
    <source>
        <dbReference type="ARBA" id="ARBA00029447"/>
    </source>
</evidence>
<dbReference type="PANTHER" id="PTHR32089:SF119">
    <property type="entry name" value="METHYL-ACCEPTING CHEMOTAXIS PROTEIN CTPL"/>
    <property type="match status" value="1"/>
</dbReference>
<organism evidence="11 12">
    <name type="scientific">Uliginosibacterium aquaticum</name>
    <dbReference type="NCBI Taxonomy" id="2731212"/>
    <lineage>
        <taxon>Bacteria</taxon>
        <taxon>Pseudomonadati</taxon>
        <taxon>Pseudomonadota</taxon>
        <taxon>Betaproteobacteria</taxon>
        <taxon>Rhodocyclales</taxon>
        <taxon>Zoogloeaceae</taxon>
        <taxon>Uliginosibacterium</taxon>
    </lineage>
</organism>
<dbReference type="PROSITE" id="PS50111">
    <property type="entry name" value="CHEMOTAXIS_TRANSDUC_2"/>
    <property type="match status" value="1"/>
</dbReference>
<dbReference type="Pfam" id="PF00015">
    <property type="entry name" value="MCPsignal"/>
    <property type="match status" value="1"/>
</dbReference>
<dbReference type="EMBL" id="JABCSC020000001">
    <property type="protein sequence ID" value="NSL54338.1"/>
    <property type="molecule type" value="Genomic_DNA"/>
</dbReference>
<reference evidence="11 12" key="1">
    <citation type="submission" date="2020-06" db="EMBL/GenBank/DDBJ databases">
        <title>Draft genome of Uliginosibacterium sp. IMCC34675.</title>
        <authorList>
            <person name="Song J."/>
        </authorList>
    </citation>
    <scope>NUCLEOTIDE SEQUENCE [LARGE SCALE GENOMIC DNA]</scope>
    <source>
        <strain evidence="11 12">IMCC34675</strain>
    </source>
</reference>
<keyword evidence="2 8" id="KW-0812">Transmembrane</keyword>
<name>A0ABX2IJ14_9RHOO</name>
<dbReference type="PANTHER" id="PTHR32089">
    <property type="entry name" value="METHYL-ACCEPTING CHEMOTAXIS PROTEIN MCPB"/>
    <property type="match status" value="1"/>
</dbReference>
<dbReference type="PROSITE" id="PS50885">
    <property type="entry name" value="HAMP"/>
    <property type="match status" value="1"/>
</dbReference>
<gene>
    <name evidence="11" type="ORF">HJ583_004805</name>
</gene>
<dbReference type="InterPro" id="IPR004089">
    <property type="entry name" value="MCPsignal_dom"/>
</dbReference>
<comment type="subcellular location">
    <subcellularLocation>
        <location evidence="1">Membrane</location>
        <topology evidence="1">Multi-pass membrane protein</topology>
    </subcellularLocation>
</comment>
<evidence type="ECO:0000256" key="5">
    <source>
        <dbReference type="ARBA" id="ARBA00023224"/>
    </source>
</evidence>
<feature type="transmembrane region" description="Helical" evidence="8">
    <location>
        <begin position="46"/>
        <end position="64"/>
    </location>
</feature>
<feature type="transmembrane region" description="Helical" evidence="8">
    <location>
        <begin position="95"/>
        <end position="112"/>
    </location>
</feature>
<evidence type="ECO:0000313" key="11">
    <source>
        <dbReference type="EMBL" id="NSL54338.1"/>
    </source>
</evidence>
<evidence type="ECO:0000259" key="9">
    <source>
        <dbReference type="PROSITE" id="PS50111"/>
    </source>
</evidence>
<feature type="transmembrane region" description="Helical" evidence="8">
    <location>
        <begin position="119"/>
        <end position="145"/>
    </location>
</feature>
<dbReference type="Gene3D" id="1.10.287.950">
    <property type="entry name" value="Methyl-accepting chemotaxis protein"/>
    <property type="match status" value="1"/>
</dbReference>
<evidence type="ECO:0000256" key="7">
    <source>
        <dbReference type="PROSITE-ProRule" id="PRU00284"/>
    </source>
</evidence>
<dbReference type="PRINTS" id="PR00260">
    <property type="entry name" value="CHEMTRNSDUCR"/>
</dbReference>
<protein>
    <submittedName>
        <fullName evidence="11">Methyl-accepting chemotaxis protein</fullName>
    </submittedName>
</protein>
<evidence type="ECO:0000256" key="8">
    <source>
        <dbReference type="SAM" id="Phobius"/>
    </source>
</evidence>
<dbReference type="Proteomes" id="UP000778523">
    <property type="component" value="Unassembled WGS sequence"/>
</dbReference>
<dbReference type="SUPFAM" id="SSF58104">
    <property type="entry name" value="Methyl-accepting chemotaxis protein (MCP) signaling domain"/>
    <property type="match status" value="1"/>
</dbReference>
<evidence type="ECO:0000256" key="3">
    <source>
        <dbReference type="ARBA" id="ARBA00022989"/>
    </source>
</evidence>
<dbReference type="RefSeq" id="WP_170020865.1">
    <property type="nucleotide sequence ID" value="NZ_JABCSC020000001.1"/>
</dbReference>
<accession>A0ABX2IJ14</accession>
<feature type="transmembrane region" description="Helical" evidence="8">
    <location>
        <begin position="21"/>
        <end position="40"/>
    </location>
</feature>
<evidence type="ECO:0000259" key="10">
    <source>
        <dbReference type="PROSITE" id="PS50885"/>
    </source>
</evidence>
<feature type="transmembrane region" description="Helical" evidence="8">
    <location>
        <begin position="71"/>
        <end position="89"/>
    </location>
</feature>
<keyword evidence="4 8" id="KW-0472">Membrane</keyword>
<dbReference type="InterPro" id="IPR004090">
    <property type="entry name" value="Chemotax_Me-accpt_rcpt"/>
</dbReference>
<feature type="domain" description="Methyl-accepting transducer" evidence="9">
    <location>
        <begin position="232"/>
        <end position="468"/>
    </location>
</feature>
<keyword evidence="12" id="KW-1185">Reference proteome</keyword>
<dbReference type="SMART" id="SM00283">
    <property type="entry name" value="MA"/>
    <property type="match status" value="1"/>
</dbReference>
<dbReference type="InterPro" id="IPR003660">
    <property type="entry name" value="HAMP_dom"/>
</dbReference>
<feature type="transmembrane region" description="Helical" evidence="8">
    <location>
        <begin position="151"/>
        <end position="173"/>
    </location>
</feature>